<dbReference type="CDD" id="cd00590">
    <property type="entry name" value="RRM_SF"/>
    <property type="match status" value="1"/>
</dbReference>
<dbReference type="AlphaFoldDB" id="A0A9P6RU95"/>
<feature type="domain" description="RRM" evidence="4">
    <location>
        <begin position="16"/>
        <end position="92"/>
    </location>
</feature>
<evidence type="ECO:0000259" key="4">
    <source>
        <dbReference type="PROSITE" id="PS50102"/>
    </source>
</evidence>
<feature type="compositionally biased region" description="Basic and acidic residues" evidence="3">
    <location>
        <begin position="101"/>
        <end position="135"/>
    </location>
</feature>
<evidence type="ECO:0000256" key="1">
    <source>
        <dbReference type="ARBA" id="ARBA00022884"/>
    </source>
</evidence>
<accession>A0A9P6RU95</accession>
<sequence>MVAGANTLAARAYATKKLFVGNIAWGTTDQEVTEFFSQYGELKDVYFPKDPMGRTKGYGFIELEDVEADKAIEEANGREFNGRELRVDAATGRPEGQGRPPRGDFQGEFRPRREFNRDGGRDGGRQFRPRREFNRDGQNGGDRPYRPRRDDGGDRSFRRRDDNEGRE</sequence>
<dbReference type="Pfam" id="PF00076">
    <property type="entry name" value="RRM_1"/>
    <property type="match status" value="1"/>
</dbReference>
<dbReference type="SMART" id="SM00360">
    <property type="entry name" value="RRM"/>
    <property type="match status" value="1"/>
</dbReference>
<feature type="region of interest" description="Disordered" evidence="3">
    <location>
        <begin position="75"/>
        <end position="167"/>
    </location>
</feature>
<dbReference type="Gene3D" id="3.30.70.330">
    <property type="match status" value="1"/>
</dbReference>
<dbReference type="EMBL" id="JAAAIP010000008">
    <property type="protein sequence ID" value="KAG0329969.1"/>
    <property type="molecule type" value="Genomic_DNA"/>
</dbReference>
<protein>
    <recommendedName>
        <fullName evidence="4">RRM domain-containing protein</fullName>
    </recommendedName>
</protein>
<keyword evidence="1 2" id="KW-0694">RNA-binding</keyword>
<comment type="caution">
    <text evidence="5">The sequence shown here is derived from an EMBL/GenBank/DDBJ whole genome shotgun (WGS) entry which is preliminary data.</text>
</comment>
<feature type="compositionally biased region" description="Basic and acidic residues" evidence="3">
    <location>
        <begin position="143"/>
        <end position="167"/>
    </location>
</feature>
<evidence type="ECO:0000256" key="3">
    <source>
        <dbReference type="SAM" id="MobiDB-lite"/>
    </source>
</evidence>
<dbReference type="GO" id="GO:0003723">
    <property type="term" value="F:RNA binding"/>
    <property type="evidence" value="ECO:0007669"/>
    <property type="project" value="UniProtKB-UniRule"/>
</dbReference>
<keyword evidence="6" id="KW-1185">Reference proteome</keyword>
<proteinExistence type="predicted"/>
<dbReference type="InterPro" id="IPR052462">
    <property type="entry name" value="SLIRP/GR-RBP-like"/>
</dbReference>
<gene>
    <name evidence="5" type="ORF">BGZ99_009413</name>
</gene>
<dbReference type="SUPFAM" id="SSF54928">
    <property type="entry name" value="RNA-binding domain, RBD"/>
    <property type="match status" value="1"/>
</dbReference>
<dbReference type="InterPro" id="IPR035979">
    <property type="entry name" value="RBD_domain_sf"/>
</dbReference>
<dbReference type="InterPro" id="IPR000504">
    <property type="entry name" value="RRM_dom"/>
</dbReference>
<feature type="compositionally biased region" description="Basic and acidic residues" evidence="3">
    <location>
        <begin position="75"/>
        <end position="87"/>
    </location>
</feature>
<evidence type="ECO:0000256" key="2">
    <source>
        <dbReference type="PROSITE-ProRule" id="PRU00176"/>
    </source>
</evidence>
<organism evidence="5 6">
    <name type="scientific">Dissophora globulifera</name>
    <dbReference type="NCBI Taxonomy" id="979702"/>
    <lineage>
        <taxon>Eukaryota</taxon>
        <taxon>Fungi</taxon>
        <taxon>Fungi incertae sedis</taxon>
        <taxon>Mucoromycota</taxon>
        <taxon>Mortierellomycotina</taxon>
        <taxon>Mortierellomycetes</taxon>
        <taxon>Mortierellales</taxon>
        <taxon>Mortierellaceae</taxon>
        <taxon>Dissophora</taxon>
    </lineage>
</organism>
<reference evidence="5" key="1">
    <citation type="journal article" date="2020" name="Fungal Divers.">
        <title>Resolving the Mortierellaceae phylogeny through synthesis of multi-gene phylogenetics and phylogenomics.</title>
        <authorList>
            <person name="Vandepol N."/>
            <person name="Liber J."/>
            <person name="Desiro A."/>
            <person name="Na H."/>
            <person name="Kennedy M."/>
            <person name="Barry K."/>
            <person name="Grigoriev I.V."/>
            <person name="Miller A.N."/>
            <person name="O'Donnell K."/>
            <person name="Stajich J.E."/>
            <person name="Bonito G."/>
        </authorList>
    </citation>
    <scope>NUCLEOTIDE SEQUENCE</scope>
    <source>
        <strain evidence="5">REB-010B</strain>
    </source>
</reference>
<evidence type="ECO:0000313" key="5">
    <source>
        <dbReference type="EMBL" id="KAG0329969.1"/>
    </source>
</evidence>
<dbReference type="InterPro" id="IPR012677">
    <property type="entry name" value="Nucleotide-bd_a/b_plait_sf"/>
</dbReference>
<evidence type="ECO:0000313" key="6">
    <source>
        <dbReference type="Proteomes" id="UP000738325"/>
    </source>
</evidence>
<dbReference type="Proteomes" id="UP000738325">
    <property type="component" value="Unassembled WGS sequence"/>
</dbReference>
<name>A0A9P6RU95_9FUNG</name>
<dbReference type="OrthoDB" id="439808at2759"/>
<dbReference type="PANTHER" id="PTHR48027">
    <property type="entry name" value="HETEROGENEOUS NUCLEAR RIBONUCLEOPROTEIN 87F-RELATED"/>
    <property type="match status" value="1"/>
</dbReference>
<dbReference type="PROSITE" id="PS50102">
    <property type="entry name" value="RRM"/>
    <property type="match status" value="1"/>
</dbReference>